<comment type="caution">
    <text evidence="1">The sequence shown here is derived from an EMBL/GenBank/DDBJ whole genome shotgun (WGS) entry which is preliminary data.</text>
</comment>
<evidence type="ECO:0000313" key="2">
    <source>
        <dbReference type="Proteomes" id="UP001144978"/>
    </source>
</evidence>
<organism evidence="1 2">
    <name type="scientific">Trametes sanguinea</name>
    <dbReference type="NCBI Taxonomy" id="158606"/>
    <lineage>
        <taxon>Eukaryota</taxon>
        <taxon>Fungi</taxon>
        <taxon>Dikarya</taxon>
        <taxon>Basidiomycota</taxon>
        <taxon>Agaricomycotina</taxon>
        <taxon>Agaricomycetes</taxon>
        <taxon>Polyporales</taxon>
        <taxon>Polyporaceae</taxon>
        <taxon>Trametes</taxon>
    </lineage>
</organism>
<dbReference type="EMBL" id="JANSHE010001018">
    <property type="protein sequence ID" value="KAJ3005191.1"/>
    <property type="molecule type" value="Genomic_DNA"/>
</dbReference>
<protein>
    <submittedName>
        <fullName evidence="1">Uncharacterized protein</fullName>
    </submittedName>
</protein>
<keyword evidence="2" id="KW-1185">Reference proteome</keyword>
<accession>A0ACC1PZF8</accession>
<proteinExistence type="predicted"/>
<name>A0ACC1PZF8_9APHY</name>
<sequence length="185" mass="20234">MEEESVVAHSTTASEDLEALLPKQSSAVPSSDRAAIKEHNDHIKWYLKQSLLPLACRGLIYETGSSRPRLVLVPACDDWDPACGAEASTLDLDVSNWFEGQHQVITPINTFPGTECRLTNGYDIISLHTDNHTSTDAPINAAIISSFAMRWPGNLLVVKQAQSDRSRVISITASEVPLANAMVHR</sequence>
<gene>
    <name evidence="1" type="ORF">NUW54_g4455</name>
</gene>
<evidence type="ECO:0000313" key="1">
    <source>
        <dbReference type="EMBL" id="KAJ3005191.1"/>
    </source>
</evidence>
<dbReference type="Proteomes" id="UP001144978">
    <property type="component" value="Unassembled WGS sequence"/>
</dbReference>
<reference evidence="1" key="1">
    <citation type="submission" date="2022-08" db="EMBL/GenBank/DDBJ databases">
        <title>Genome Sequence of Pycnoporus sanguineus.</title>
        <authorList>
            <person name="Buettner E."/>
        </authorList>
    </citation>
    <scope>NUCLEOTIDE SEQUENCE</scope>
    <source>
        <strain evidence="1">CG-C14</strain>
    </source>
</reference>